<dbReference type="PANTHER" id="PTHR11455">
    <property type="entry name" value="CRYPTOCHROME"/>
    <property type="match status" value="1"/>
</dbReference>
<feature type="domain" description="Photolyase/cryptochrome alpha/beta" evidence="6">
    <location>
        <begin position="5"/>
        <end position="129"/>
    </location>
</feature>
<dbReference type="RefSeq" id="WP_184782811.1">
    <property type="nucleotide sequence ID" value="NZ_JACHMG010000001.1"/>
</dbReference>
<dbReference type="Pfam" id="PF00875">
    <property type="entry name" value="DNA_photolyase"/>
    <property type="match status" value="1"/>
</dbReference>
<evidence type="ECO:0000259" key="6">
    <source>
        <dbReference type="PROSITE" id="PS51645"/>
    </source>
</evidence>
<sequence length="456" mass="51136">MTMEAPAVLWFRRDLRLADHAALLTAAGHSKHLLALYVLDERLLQPAGTPRTAFLLDSLRALDAALGGRLLVRRGDPVREVVAAAREIGASAVHVTADLGPYGRRRDEAVAKALAEHRIEWVATGSPYAVTPGRVTKPDGSPYRVFTPFRRAWDRHGWPRPADTSASTVDWVPPRKSGGIPESPALGGMRQPAAGEAAALEVWQEFLDDGIAHYAEERDRPDHEGTTRMSAYLRWGNIHPRTMLADLAGDSSEGAQALRGELCWREFHADVLWHRPETARENYDRRFDRMRHDTGAPAREAFELWCAGRTGFPIVDAGMRQLLAEGWMHNRVRMVVASFLVKDLHLPWWWGARHFMRHLVDGDLASNQLNWQWVAGSGTDAAPYFRIFNPTTQGQKFDPQGDYVRRYVPELRGVAGKAVHVLKERPEGYPVPMVEHAEERQVALQRYGSITGNSPQ</sequence>
<evidence type="ECO:0000256" key="3">
    <source>
        <dbReference type="ARBA" id="ARBA00022991"/>
    </source>
</evidence>
<keyword evidence="1 4" id="KW-0285">Flavoprotein</keyword>
<dbReference type="Gene3D" id="1.25.40.80">
    <property type="match status" value="1"/>
</dbReference>
<dbReference type="EC" id="4.1.99.3" evidence="7"/>
<dbReference type="InterPro" id="IPR002081">
    <property type="entry name" value="Cryptochrome/DNA_photolyase_1"/>
</dbReference>
<dbReference type="InterPro" id="IPR018394">
    <property type="entry name" value="DNA_photolyase_1_CS_C"/>
</dbReference>
<dbReference type="Gene3D" id="1.10.579.10">
    <property type="entry name" value="DNA Cyclobutane Dipyrimidine Photolyase, subunit A, domain 3"/>
    <property type="match status" value="1"/>
</dbReference>
<comment type="similarity">
    <text evidence="5">Belongs to the DNA photolyase family.</text>
</comment>
<dbReference type="GO" id="GO:0003677">
    <property type="term" value="F:DNA binding"/>
    <property type="evidence" value="ECO:0007669"/>
    <property type="project" value="TreeGrafter"/>
</dbReference>
<dbReference type="InterPro" id="IPR036155">
    <property type="entry name" value="Crypto/Photolyase_N_sf"/>
</dbReference>
<dbReference type="PROSITE" id="PS00394">
    <property type="entry name" value="DNA_PHOTOLYASES_1_1"/>
    <property type="match status" value="1"/>
</dbReference>
<dbReference type="SUPFAM" id="SSF52425">
    <property type="entry name" value="Cryptochrome/photolyase, N-terminal domain"/>
    <property type="match status" value="1"/>
</dbReference>
<keyword evidence="7" id="KW-0456">Lyase</keyword>
<comment type="cofactor">
    <cofactor evidence="4">
        <name>FAD</name>
        <dbReference type="ChEBI" id="CHEBI:57692"/>
    </cofactor>
    <text evidence="4">Binds 1 FAD per subunit.</text>
</comment>
<keyword evidence="3 5" id="KW-0157">Chromophore</keyword>
<evidence type="ECO:0000256" key="2">
    <source>
        <dbReference type="ARBA" id="ARBA00022827"/>
    </source>
</evidence>
<evidence type="ECO:0000313" key="8">
    <source>
        <dbReference type="Proteomes" id="UP000581769"/>
    </source>
</evidence>
<name>A0A840J2V7_9PSEU</name>
<organism evidence="7 8">
    <name type="scientific">Amycolatopsis jiangsuensis</name>
    <dbReference type="NCBI Taxonomy" id="1181879"/>
    <lineage>
        <taxon>Bacteria</taxon>
        <taxon>Bacillati</taxon>
        <taxon>Actinomycetota</taxon>
        <taxon>Actinomycetes</taxon>
        <taxon>Pseudonocardiales</taxon>
        <taxon>Pseudonocardiaceae</taxon>
        <taxon>Amycolatopsis</taxon>
    </lineage>
</organism>
<dbReference type="GO" id="GO:0006950">
    <property type="term" value="P:response to stress"/>
    <property type="evidence" value="ECO:0007669"/>
    <property type="project" value="UniProtKB-ARBA"/>
</dbReference>
<evidence type="ECO:0000256" key="1">
    <source>
        <dbReference type="ARBA" id="ARBA00022630"/>
    </source>
</evidence>
<dbReference type="InterPro" id="IPR006050">
    <property type="entry name" value="DNA_photolyase_N"/>
</dbReference>
<evidence type="ECO:0000313" key="7">
    <source>
        <dbReference type="EMBL" id="MBB4688059.1"/>
    </source>
</evidence>
<comment type="caution">
    <text evidence="7">The sequence shown here is derived from an EMBL/GenBank/DDBJ whole genome shotgun (WGS) entry which is preliminary data.</text>
</comment>
<feature type="binding site" evidence="4">
    <location>
        <position position="214"/>
    </location>
    <ligand>
        <name>FAD</name>
        <dbReference type="ChEBI" id="CHEBI:57692"/>
    </ligand>
</feature>
<dbReference type="GO" id="GO:0003904">
    <property type="term" value="F:deoxyribodipyrimidine photo-lyase activity"/>
    <property type="evidence" value="ECO:0007669"/>
    <property type="project" value="UniProtKB-EC"/>
</dbReference>
<dbReference type="EMBL" id="JACHMG010000001">
    <property type="protein sequence ID" value="MBB4688059.1"/>
    <property type="molecule type" value="Genomic_DNA"/>
</dbReference>
<dbReference type="Proteomes" id="UP000581769">
    <property type="component" value="Unassembled WGS sequence"/>
</dbReference>
<feature type="binding site" evidence="4">
    <location>
        <begin position="361"/>
        <end position="363"/>
    </location>
    <ligand>
        <name>FAD</name>
        <dbReference type="ChEBI" id="CHEBI:57692"/>
    </ligand>
</feature>
<reference evidence="7 8" key="1">
    <citation type="submission" date="2020-08" db="EMBL/GenBank/DDBJ databases">
        <title>Sequencing the genomes of 1000 actinobacteria strains.</title>
        <authorList>
            <person name="Klenk H.-P."/>
        </authorList>
    </citation>
    <scope>NUCLEOTIDE SEQUENCE [LARGE SCALE GENOMIC DNA]</scope>
    <source>
        <strain evidence="7 8">DSM 45859</strain>
    </source>
</reference>
<evidence type="ECO:0000256" key="4">
    <source>
        <dbReference type="PIRSR" id="PIRSR602081-1"/>
    </source>
</evidence>
<dbReference type="GO" id="GO:0071949">
    <property type="term" value="F:FAD binding"/>
    <property type="evidence" value="ECO:0007669"/>
    <property type="project" value="TreeGrafter"/>
</dbReference>
<evidence type="ECO:0000256" key="5">
    <source>
        <dbReference type="RuleBase" id="RU004182"/>
    </source>
</evidence>
<dbReference type="PROSITE" id="PS51645">
    <property type="entry name" value="PHR_CRY_ALPHA_BETA"/>
    <property type="match status" value="1"/>
</dbReference>
<dbReference type="SUPFAM" id="SSF48173">
    <property type="entry name" value="Cryptochrome/photolyase FAD-binding domain"/>
    <property type="match status" value="1"/>
</dbReference>
<protein>
    <submittedName>
        <fullName evidence="7">Deoxyribodipyrimidine photo-lyase</fullName>
        <ecNumber evidence="7">4.1.99.3</ecNumber>
    </submittedName>
</protein>
<accession>A0A840J2V7</accession>
<dbReference type="Gene3D" id="3.40.50.620">
    <property type="entry name" value="HUPs"/>
    <property type="match status" value="1"/>
</dbReference>
<dbReference type="GO" id="GO:0009416">
    <property type="term" value="P:response to light stimulus"/>
    <property type="evidence" value="ECO:0007669"/>
    <property type="project" value="TreeGrafter"/>
</dbReference>
<feature type="binding site" evidence="4">
    <location>
        <begin position="226"/>
        <end position="230"/>
    </location>
    <ligand>
        <name>FAD</name>
        <dbReference type="ChEBI" id="CHEBI:57692"/>
    </ligand>
</feature>
<dbReference type="InterPro" id="IPR036134">
    <property type="entry name" value="Crypto/Photolyase_FAD-like_sf"/>
</dbReference>
<dbReference type="AlphaFoldDB" id="A0A840J2V7"/>
<dbReference type="Pfam" id="PF03441">
    <property type="entry name" value="FAD_binding_7"/>
    <property type="match status" value="1"/>
</dbReference>
<gene>
    <name evidence="7" type="ORF">BJY18_005544</name>
</gene>
<dbReference type="GO" id="GO:0006139">
    <property type="term" value="P:nucleobase-containing compound metabolic process"/>
    <property type="evidence" value="ECO:0007669"/>
    <property type="project" value="UniProtKB-ARBA"/>
</dbReference>
<proteinExistence type="inferred from homology"/>
<dbReference type="PRINTS" id="PR00147">
    <property type="entry name" value="DNAPHOTLYASE"/>
</dbReference>
<dbReference type="PANTHER" id="PTHR11455:SF9">
    <property type="entry name" value="CRYPTOCHROME CIRCADIAN CLOCK 5 ISOFORM X1"/>
    <property type="match status" value="1"/>
</dbReference>
<dbReference type="InterPro" id="IPR005101">
    <property type="entry name" value="Cryptochr/Photolyase_FAD-bd"/>
</dbReference>
<keyword evidence="2 4" id="KW-0274">FAD</keyword>
<keyword evidence="8" id="KW-1185">Reference proteome</keyword>
<dbReference type="InterPro" id="IPR014729">
    <property type="entry name" value="Rossmann-like_a/b/a_fold"/>
</dbReference>